<dbReference type="EMBL" id="JAOXML010000033">
    <property type="protein sequence ID" value="MCV4379721.1"/>
    <property type="molecule type" value="Genomic_DNA"/>
</dbReference>
<gene>
    <name evidence="1" type="ORF">OH718_24270</name>
</gene>
<dbReference type="Proteomes" id="UP001207294">
    <property type="component" value="Unassembled WGS sequence"/>
</dbReference>
<evidence type="ECO:0000313" key="1">
    <source>
        <dbReference type="EMBL" id="MCV4379721.1"/>
    </source>
</evidence>
<sequence>MLDSLSADFSNGGLYQKFFESEAGPGLEVWLEAHAQIDRGVLAAAVF</sequence>
<organism evidence="1 2">
    <name type="scientific">Pseudomonas capsici</name>
    <dbReference type="NCBI Taxonomy" id="2810614"/>
    <lineage>
        <taxon>Bacteria</taxon>
        <taxon>Pseudomonadati</taxon>
        <taxon>Pseudomonadota</taxon>
        <taxon>Gammaproteobacteria</taxon>
        <taxon>Pseudomonadales</taxon>
        <taxon>Pseudomonadaceae</taxon>
        <taxon>Pseudomonas</taxon>
    </lineage>
</organism>
<keyword evidence="2" id="KW-1185">Reference proteome</keyword>
<protein>
    <submittedName>
        <fullName evidence="1">Uncharacterized protein</fullName>
    </submittedName>
</protein>
<reference evidence="1 2" key="1">
    <citation type="submission" date="2022-10" db="EMBL/GenBank/DDBJ databases">
        <title>Characterization of Pseudomonas capsici strains from pepper and tomato in Georgia.</title>
        <authorList>
            <person name="Zhao M."/>
            <person name="Dutta B."/>
        </authorList>
    </citation>
    <scope>NUCLEOTIDE SEQUENCE [LARGE SCALE GENOMIC DNA]</scope>
    <source>
        <strain evidence="1 2">Pc20-5</strain>
    </source>
</reference>
<accession>A0ABT3C3N6</accession>
<proteinExistence type="predicted"/>
<name>A0ABT3C3N6_9PSED</name>
<dbReference type="RefSeq" id="WP_263943489.1">
    <property type="nucleotide sequence ID" value="NZ_JAOXMH010000030.1"/>
</dbReference>
<evidence type="ECO:0000313" key="2">
    <source>
        <dbReference type="Proteomes" id="UP001207294"/>
    </source>
</evidence>
<comment type="caution">
    <text evidence="1">The sequence shown here is derived from an EMBL/GenBank/DDBJ whole genome shotgun (WGS) entry which is preliminary data.</text>
</comment>